<reference evidence="1" key="2">
    <citation type="journal article" date="2015" name="Fish Shellfish Immunol.">
        <title>Early steps in the European eel (Anguilla anguilla)-Vibrio vulnificus interaction in the gills: Role of the RtxA13 toxin.</title>
        <authorList>
            <person name="Callol A."/>
            <person name="Pajuelo D."/>
            <person name="Ebbesson L."/>
            <person name="Teles M."/>
            <person name="MacKenzie S."/>
            <person name="Amaro C."/>
        </authorList>
    </citation>
    <scope>NUCLEOTIDE SEQUENCE</scope>
</reference>
<accession>A0A0E9V2M4</accession>
<name>A0A0E9V2M4_ANGAN</name>
<organism evidence="1">
    <name type="scientific">Anguilla anguilla</name>
    <name type="common">European freshwater eel</name>
    <name type="synonym">Muraena anguilla</name>
    <dbReference type="NCBI Taxonomy" id="7936"/>
    <lineage>
        <taxon>Eukaryota</taxon>
        <taxon>Metazoa</taxon>
        <taxon>Chordata</taxon>
        <taxon>Craniata</taxon>
        <taxon>Vertebrata</taxon>
        <taxon>Euteleostomi</taxon>
        <taxon>Actinopterygii</taxon>
        <taxon>Neopterygii</taxon>
        <taxon>Teleostei</taxon>
        <taxon>Anguilliformes</taxon>
        <taxon>Anguillidae</taxon>
        <taxon>Anguilla</taxon>
    </lineage>
</organism>
<dbReference type="AlphaFoldDB" id="A0A0E9V2M4"/>
<protein>
    <submittedName>
        <fullName evidence="1">Uncharacterized protein</fullName>
    </submittedName>
</protein>
<dbReference type="EMBL" id="GBXM01036203">
    <property type="protein sequence ID" value="JAH72374.1"/>
    <property type="molecule type" value="Transcribed_RNA"/>
</dbReference>
<evidence type="ECO:0000313" key="1">
    <source>
        <dbReference type="EMBL" id="JAH72374.1"/>
    </source>
</evidence>
<proteinExistence type="predicted"/>
<sequence>MCAMSTSNERKKKRENHSKRRLYTCPVWVKGQHACSACVYA</sequence>
<reference evidence="1" key="1">
    <citation type="submission" date="2014-11" db="EMBL/GenBank/DDBJ databases">
        <authorList>
            <person name="Amaro Gonzalez C."/>
        </authorList>
    </citation>
    <scope>NUCLEOTIDE SEQUENCE</scope>
</reference>